<feature type="compositionally biased region" description="Polar residues" evidence="1">
    <location>
        <begin position="60"/>
        <end position="77"/>
    </location>
</feature>
<organism evidence="3 4">
    <name type="scientific">Microtus ochrogaster</name>
    <name type="common">Prairie vole</name>
    <dbReference type="NCBI Taxonomy" id="79684"/>
    <lineage>
        <taxon>Eukaryota</taxon>
        <taxon>Metazoa</taxon>
        <taxon>Chordata</taxon>
        <taxon>Craniata</taxon>
        <taxon>Vertebrata</taxon>
        <taxon>Euteleostomi</taxon>
        <taxon>Mammalia</taxon>
        <taxon>Eutheria</taxon>
        <taxon>Euarchontoglires</taxon>
        <taxon>Glires</taxon>
        <taxon>Rodentia</taxon>
        <taxon>Myomorpha</taxon>
        <taxon>Muroidea</taxon>
        <taxon>Cricetidae</taxon>
        <taxon>Arvicolinae</taxon>
        <taxon>Microtus</taxon>
    </lineage>
</organism>
<dbReference type="Gene3D" id="2.130.10.10">
    <property type="entry name" value="YVTN repeat-like/Quinoprotein amine dehydrogenase"/>
    <property type="match status" value="1"/>
</dbReference>
<feature type="compositionally biased region" description="Basic and acidic residues" evidence="1">
    <location>
        <begin position="151"/>
        <end position="161"/>
    </location>
</feature>
<feature type="compositionally biased region" description="Basic and acidic residues" evidence="1">
    <location>
        <begin position="41"/>
        <end position="56"/>
    </location>
</feature>
<dbReference type="GeneID" id="101979277"/>
<feature type="region of interest" description="Disordered" evidence="1">
    <location>
        <begin position="439"/>
        <end position="505"/>
    </location>
</feature>
<sequence length="1062" mass="115148">MEELSGKSLSCAEKEKLKEKLAFLKKEYSKTLARLKRAKRAEKVKNSKKAIEDCVPHQEASPQLSRSESINEGSPRDTLQINHLDKETGENISVILDVEPQSFNHKNGQEDVLCTQRAGDIQEQFLHGISSPDGKKEQSALPERTQEQWKKTSVSQEKEHFLGINSLILPDKQRKTQEASSSKSPGSLVPEENRLLSLKSKTKTPYPPALDTEIDGEGVLIPPSSKLERDIDTAVRGNNVSMETTVPSCSVSDNSHSQQLEPTSPNGYCKIATQGPASSINVEAQGRKMTVFTGNPVVKKAASAPDQLPGSPNSEASNSCSLNDLIHSNLPANTTQNFKSLQLPGNTVDGRNEDLEEDEILGSSKNLSPAAVSPPSTESQMHSYTVLEGLLFPAEYYVRTTRRMSDCQRKVALEAVIQSHLGVKKKGLKNKTKATKNVVLSGEEADHSESSMLDTCTGRSSSGSPSQELILSAEVSSPTEPAEADSQSRKATTPGRTHRGKRKSVQVSTLGRCQLLFPPCHILALNMSKGRVTKHKWQSGKVTIHDFELPDEDFGPLKLQKLKSYSEKLIESPDSKTFGKRLSREGNCATLEALQIDSEVEDLEEELTAPSEAHPPGPTLKRQPLSKGLSSSAVLFTPTDTAAPNHSGRSTAYLCSPAFPILGTTPAFASQTTSENVTLEVGQTCSTSRPSHLGDTNSLANSNKQCNSSVSSPKLDTNLHVSGRQGQPTCDSESGPQATPLPNESFTSRENQLCGNACLELHEHSIEQTDVAGLPAQDTWNPSSLQLVSKIKVPVLQIVPVPDVYNLICVALGNLEIREIRALLCSSGDESEKQVLLKSGNIKAVLGLTKRRLVSSIGTFCSQQVQIMTFAEDGGSKDEQLLMPPDETILTFAEVQGIQDALLGTTTVNNIVIWNLKTGQLLKKVHVDDSYQASVCHRAYSEMGLLFVVLSHPCAKESQAFGSPVFQLLVINPKTAQSVGILLCCLPQGQAGRLLEGDVKDHVAAAVLTSGTIAVWDLTLGHCTALLPPVSNQNWSLVKWSVTDSHLLAGQKDGNIFIYRYF</sequence>
<evidence type="ECO:0000256" key="1">
    <source>
        <dbReference type="SAM" id="MobiDB-lite"/>
    </source>
</evidence>
<dbReference type="InterPro" id="IPR011047">
    <property type="entry name" value="Quinoprotein_ADH-like_sf"/>
</dbReference>
<reference evidence="4" key="1">
    <citation type="submission" date="2025-08" db="UniProtKB">
        <authorList>
            <consortium name="RefSeq"/>
        </authorList>
    </citation>
    <scope>IDENTIFICATION</scope>
</reference>
<dbReference type="Proteomes" id="UP000694915">
    <property type="component" value="Chromosome 8"/>
</dbReference>
<proteinExistence type="predicted"/>
<evidence type="ECO:0000313" key="3">
    <source>
        <dbReference type="Proteomes" id="UP000694915"/>
    </source>
</evidence>
<evidence type="ECO:0000313" key="4">
    <source>
        <dbReference type="RefSeq" id="XP_026636937.1"/>
    </source>
</evidence>
<protein>
    <submittedName>
        <fullName evidence="4">Partner and localizer of BRCA2</fullName>
    </submittedName>
</protein>
<feature type="compositionally biased region" description="Polar residues" evidence="1">
    <location>
        <begin position="310"/>
        <end position="320"/>
    </location>
</feature>
<dbReference type="PANTHER" id="PTHR14662:SF2">
    <property type="entry name" value="PARTNER AND LOCALIZER OF BRCA2"/>
    <property type="match status" value="1"/>
</dbReference>
<dbReference type="SUPFAM" id="SSF50998">
    <property type="entry name" value="Quinoprotein alcohol dehydrogenase-like"/>
    <property type="match status" value="1"/>
</dbReference>
<feature type="compositionally biased region" description="Polar residues" evidence="1">
    <location>
        <begin position="681"/>
        <end position="715"/>
    </location>
</feature>
<feature type="region of interest" description="Disordered" evidence="1">
    <location>
        <begin position="360"/>
        <end position="379"/>
    </location>
</feature>
<dbReference type="Pfam" id="PF16756">
    <property type="entry name" value="PALB2_WD40"/>
    <property type="match status" value="1"/>
</dbReference>
<name>A0ABM1U4M5_MICOH</name>
<dbReference type="InterPro" id="IPR042417">
    <property type="entry name" value="PALB2"/>
</dbReference>
<feature type="region of interest" description="Disordered" evidence="1">
    <location>
        <begin position="39"/>
        <end position="77"/>
    </location>
</feature>
<feature type="region of interest" description="Disordered" evidence="1">
    <location>
        <begin position="603"/>
        <end position="626"/>
    </location>
</feature>
<dbReference type="RefSeq" id="XP_026636937.1">
    <property type="nucleotide sequence ID" value="XM_026781136.1"/>
</dbReference>
<dbReference type="PANTHER" id="PTHR14662">
    <property type="entry name" value="PARTNER AND LOCALIZER OF BRCA2"/>
    <property type="match status" value="1"/>
</dbReference>
<feature type="domain" description="Partner and localiser of BRCA2 WD40" evidence="2">
    <location>
        <begin position="790"/>
        <end position="1060"/>
    </location>
</feature>
<feature type="region of interest" description="Disordered" evidence="1">
    <location>
        <begin position="301"/>
        <end position="320"/>
    </location>
</feature>
<accession>A0ABM1U4M5</accession>
<feature type="compositionally biased region" description="Polar residues" evidence="1">
    <location>
        <begin position="450"/>
        <end position="479"/>
    </location>
</feature>
<evidence type="ECO:0000259" key="2">
    <source>
        <dbReference type="Pfam" id="PF16756"/>
    </source>
</evidence>
<keyword evidence="3" id="KW-1185">Reference proteome</keyword>
<gene>
    <name evidence="4" type="primary">Palb2</name>
</gene>
<dbReference type="InterPro" id="IPR015943">
    <property type="entry name" value="WD40/YVTN_repeat-like_dom_sf"/>
</dbReference>
<feature type="region of interest" description="Disordered" evidence="1">
    <location>
        <begin position="151"/>
        <end position="224"/>
    </location>
</feature>
<feature type="region of interest" description="Disordered" evidence="1">
    <location>
        <begin position="681"/>
        <end position="746"/>
    </location>
</feature>
<feature type="compositionally biased region" description="Polar residues" evidence="1">
    <location>
        <begin position="724"/>
        <end position="746"/>
    </location>
</feature>
<dbReference type="InterPro" id="IPR031920">
    <property type="entry name" value="PALB2_WD40"/>
</dbReference>